<evidence type="ECO:0000313" key="2">
    <source>
        <dbReference type="EMBL" id="MBB6557853.1"/>
    </source>
</evidence>
<reference evidence="2 3" key="1">
    <citation type="submission" date="2020-08" db="EMBL/GenBank/DDBJ databases">
        <title>Functional genomics of gut bacteria from endangered species of beetles.</title>
        <authorList>
            <person name="Carlos-Shanley C."/>
        </authorList>
    </citation>
    <scope>NUCLEOTIDE SEQUENCE [LARGE SCALE GENOMIC DNA]</scope>
    <source>
        <strain evidence="2 3">S00198</strain>
    </source>
</reference>
<keyword evidence="3" id="KW-1185">Reference proteome</keyword>
<protein>
    <recommendedName>
        <fullName evidence="4">Glycine zipper</fullName>
    </recommendedName>
</protein>
<evidence type="ECO:0008006" key="4">
    <source>
        <dbReference type="Google" id="ProtNLM"/>
    </source>
</evidence>
<evidence type="ECO:0000313" key="3">
    <source>
        <dbReference type="Proteomes" id="UP000575083"/>
    </source>
</evidence>
<dbReference type="RefSeq" id="WP_184855273.1">
    <property type="nucleotide sequence ID" value="NZ_JACHLK010000001.1"/>
</dbReference>
<comment type="caution">
    <text evidence="2">The sequence shown here is derived from an EMBL/GenBank/DDBJ whole genome shotgun (WGS) entry which is preliminary data.</text>
</comment>
<dbReference type="EMBL" id="JACHLK010000001">
    <property type="protein sequence ID" value="MBB6557853.1"/>
    <property type="molecule type" value="Genomic_DNA"/>
</dbReference>
<name>A0A7X0P9L3_9BURK</name>
<evidence type="ECO:0000256" key="1">
    <source>
        <dbReference type="SAM" id="MobiDB-lite"/>
    </source>
</evidence>
<dbReference type="AlphaFoldDB" id="A0A7X0P9L3"/>
<accession>A0A7X0P9L3</accession>
<proteinExistence type="predicted"/>
<sequence>MARDNTPDFNPDPITKEPGAHPIGTGIGAAGGAVTGAAAGSVGGPIGSAVGAVVGAVVGGLAGKGAAEAVNPTAEDAYWRDAHAKQPYYSDAYTYDEDYAPAYRHGYQGVIDGRHRDWDEARGHLQTRWEADRKTSRLSWLEAEPAAKAAWERADRIWKQTKQE</sequence>
<dbReference type="Proteomes" id="UP000575083">
    <property type="component" value="Unassembled WGS sequence"/>
</dbReference>
<gene>
    <name evidence="2" type="ORF">HNP48_000517</name>
</gene>
<organism evidence="2 3">
    <name type="scientific">Acidovorax soli</name>
    <dbReference type="NCBI Taxonomy" id="592050"/>
    <lineage>
        <taxon>Bacteria</taxon>
        <taxon>Pseudomonadati</taxon>
        <taxon>Pseudomonadota</taxon>
        <taxon>Betaproteobacteria</taxon>
        <taxon>Burkholderiales</taxon>
        <taxon>Comamonadaceae</taxon>
        <taxon>Acidovorax</taxon>
    </lineage>
</organism>
<feature type="region of interest" description="Disordered" evidence="1">
    <location>
        <begin position="1"/>
        <end position="28"/>
    </location>
</feature>